<evidence type="ECO:0000313" key="2">
    <source>
        <dbReference type="EMBL" id="OFW60515.1"/>
    </source>
</evidence>
<accession>A0A1F2WUL6</accession>
<reference evidence="2 3" key="1">
    <citation type="journal article" date="2016" name="Nat. Commun.">
        <title>Thousands of microbial genomes shed light on interconnected biogeochemical processes in an aquifer system.</title>
        <authorList>
            <person name="Anantharaman K."/>
            <person name="Brown C.T."/>
            <person name="Hug L.A."/>
            <person name="Sharon I."/>
            <person name="Castelle C.J."/>
            <person name="Probst A.J."/>
            <person name="Thomas B.C."/>
            <person name="Singh A."/>
            <person name="Wilkins M.J."/>
            <person name="Karaoz U."/>
            <person name="Brodie E.L."/>
            <person name="Williams K.H."/>
            <person name="Hubbard S.S."/>
            <person name="Banfield J.F."/>
        </authorList>
    </citation>
    <scope>NUCLEOTIDE SEQUENCE [LARGE SCALE GENOMIC DNA]</scope>
</reference>
<comment type="caution">
    <text evidence="2">The sequence shown here is derived from an EMBL/GenBank/DDBJ whole genome shotgun (WGS) entry which is preliminary data.</text>
</comment>
<evidence type="ECO:0000256" key="1">
    <source>
        <dbReference type="SAM" id="Phobius"/>
    </source>
</evidence>
<sequence>MVGIVVAARIFRAAFQLQGSVRAYRMILIQIIMLEEQLLVRRVTIMLVGVLFMNQGLVMWVGALVLELLVLELKETESAIRSSRELHQWRNDSRRLDSYGRH</sequence>
<evidence type="ECO:0000313" key="3">
    <source>
        <dbReference type="Proteomes" id="UP000177876"/>
    </source>
</evidence>
<dbReference type="EMBL" id="MELK01000002">
    <property type="protein sequence ID" value="OFW60515.1"/>
    <property type="molecule type" value="Genomic_DNA"/>
</dbReference>
<name>A0A1F2WUL6_9ACTN</name>
<keyword evidence="1" id="KW-0472">Membrane</keyword>
<gene>
    <name evidence="2" type="ORF">A2Y75_06365</name>
</gene>
<proteinExistence type="predicted"/>
<dbReference type="AlphaFoldDB" id="A0A1F2WUL6"/>
<feature type="transmembrane region" description="Helical" evidence="1">
    <location>
        <begin position="43"/>
        <end position="71"/>
    </location>
</feature>
<keyword evidence="1" id="KW-0812">Transmembrane</keyword>
<dbReference type="Proteomes" id="UP000177876">
    <property type="component" value="Unassembled WGS sequence"/>
</dbReference>
<keyword evidence="1" id="KW-1133">Transmembrane helix</keyword>
<organism evidence="2 3">
    <name type="scientific">Candidatus Solincola sediminis</name>
    <dbReference type="NCBI Taxonomy" id="1797199"/>
    <lineage>
        <taxon>Bacteria</taxon>
        <taxon>Bacillati</taxon>
        <taxon>Actinomycetota</taxon>
        <taxon>Candidatus Geothermincolia</taxon>
        <taxon>Candidatus Geothermincolales</taxon>
        <taxon>Candidatus Geothermincolaceae</taxon>
        <taxon>Candidatus Solincola</taxon>
    </lineage>
</organism>
<protein>
    <submittedName>
        <fullName evidence="2">Uncharacterized protein</fullName>
    </submittedName>
</protein>